<dbReference type="GO" id="GO:0004519">
    <property type="term" value="F:endonuclease activity"/>
    <property type="evidence" value="ECO:0007669"/>
    <property type="project" value="UniProtKB-KW"/>
</dbReference>
<dbReference type="SUPFAM" id="SSF50118">
    <property type="entry name" value="Cell growth inhibitor/plasmid maintenance toxic component"/>
    <property type="match status" value="1"/>
</dbReference>
<organism evidence="1 2">
    <name type="scientific">Streptomyces pseudovenezuelae</name>
    <dbReference type="NCBI Taxonomy" id="67350"/>
    <lineage>
        <taxon>Bacteria</taxon>
        <taxon>Bacillati</taxon>
        <taxon>Actinomycetota</taxon>
        <taxon>Actinomycetes</taxon>
        <taxon>Kitasatosporales</taxon>
        <taxon>Streptomycetaceae</taxon>
        <taxon>Streptomyces</taxon>
        <taxon>Streptomyces aurantiacus group</taxon>
    </lineage>
</organism>
<keyword evidence="1" id="KW-0378">Hydrolase</keyword>
<sequence>MNVHLIHDVPGGLTRRARSFVGAHVVADLVGVPLGPPEQVLHAVRGFVPGPLGDGPAVLARQVGQQAEYQLPGPAPGFHPREPSRYPAHRALERFLPAGRVYAVTCGHRMIVCLHTPMINGGRARLHSASGRAASACRPVFGGLVQRGEVWWVQFDERRLVVLLSGEDTSGIRVMQVVAPAGVDISGLGIEVMVGTGEGLPFEGVLRLAFPRPGFTPCTWLTTVSRDDLIEREAVLSSAKLSEIDDALRLAEQAHERTPATTAKLSEIRDALRLGELG</sequence>
<dbReference type="InterPro" id="IPR011067">
    <property type="entry name" value="Plasmid_toxin/cell-grow_inhib"/>
</dbReference>
<keyword evidence="2" id="KW-1185">Reference proteome</keyword>
<proteinExistence type="predicted"/>
<evidence type="ECO:0000313" key="2">
    <source>
        <dbReference type="Proteomes" id="UP001160499"/>
    </source>
</evidence>
<gene>
    <name evidence="1" type="ORF">M2283_008474</name>
</gene>
<keyword evidence="1" id="KW-0255">Endonuclease</keyword>
<name>A0ABT6LXV2_9ACTN</name>
<dbReference type="Proteomes" id="UP001160499">
    <property type="component" value="Unassembled WGS sequence"/>
</dbReference>
<dbReference type="Gene3D" id="2.30.30.110">
    <property type="match status" value="1"/>
</dbReference>
<keyword evidence="1" id="KW-0540">Nuclease</keyword>
<accession>A0ABT6LXV2</accession>
<reference evidence="1 2" key="1">
    <citation type="submission" date="2023-04" db="EMBL/GenBank/DDBJ databases">
        <title>Forest soil microbial communities from Buena Vista Peninsula, Colon Province, Panama.</title>
        <authorList>
            <person name="Bouskill N."/>
        </authorList>
    </citation>
    <scope>NUCLEOTIDE SEQUENCE [LARGE SCALE GENOMIC DNA]</scope>
    <source>
        <strain evidence="1 2">GGS1</strain>
    </source>
</reference>
<evidence type="ECO:0000313" key="1">
    <source>
        <dbReference type="EMBL" id="MDH6221132.1"/>
    </source>
</evidence>
<dbReference type="EMBL" id="JARXVH010000020">
    <property type="protein sequence ID" value="MDH6221132.1"/>
    <property type="molecule type" value="Genomic_DNA"/>
</dbReference>
<comment type="caution">
    <text evidence="1">The sequence shown here is derived from an EMBL/GenBank/DDBJ whole genome shotgun (WGS) entry which is preliminary data.</text>
</comment>
<protein>
    <submittedName>
        <fullName evidence="1">mRNA-degrading endonuclease toxin of MazEF toxin-antitoxin module</fullName>
    </submittedName>
</protein>